<dbReference type="OrthoDB" id="5831190at2759"/>
<dbReference type="InterPro" id="IPR035482">
    <property type="entry name" value="SIS_PGI_2"/>
</dbReference>
<keyword evidence="4 9" id="KW-0312">Gluconeogenesis</keyword>
<comment type="caution">
    <text evidence="10">The sequence shown here is derived from an EMBL/GenBank/DDBJ whole genome shotgun (WGS) entry which is preliminary data.</text>
</comment>
<dbReference type="InterPro" id="IPR018189">
    <property type="entry name" value="Phosphoglucose_isomerase_CS"/>
</dbReference>
<evidence type="ECO:0000256" key="4">
    <source>
        <dbReference type="ARBA" id="ARBA00022432"/>
    </source>
</evidence>
<dbReference type="PANTHER" id="PTHR11469:SF1">
    <property type="entry name" value="GLUCOSE-6-PHOSPHATE ISOMERASE"/>
    <property type="match status" value="1"/>
</dbReference>
<dbReference type="GO" id="GO:0006094">
    <property type="term" value="P:gluconeogenesis"/>
    <property type="evidence" value="ECO:0007669"/>
    <property type="project" value="UniProtKB-KW"/>
</dbReference>
<dbReference type="EC" id="5.3.1.9" evidence="3 9"/>
<dbReference type="PANTHER" id="PTHR11469">
    <property type="entry name" value="GLUCOSE-6-PHOSPHATE ISOMERASE"/>
    <property type="match status" value="1"/>
</dbReference>
<gene>
    <name evidence="10" type="ORF">AAJ76_1200023091</name>
</gene>
<keyword evidence="11" id="KW-1185">Reference proteome</keyword>
<dbReference type="VEuPathDB" id="MicrosporidiaDB:G9O61_00g009140"/>
<dbReference type="RefSeq" id="XP_024331519.1">
    <property type="nucleotide sequence ID" value="XM_024473854.1"/>
</dbReference>
<dbReference type="HAMAP" id="MF_00473">
    <property type="entry name" value="G6P_isomerase"/>
    <property type="match status" value="1"/>
</dbReference>
<evidence type="ECO:0000256" key="6">
    <source>
        <dbReference type="ARBA" id="ARBA00023235"/>
    </source>
</evidence>
<name>A0A0F9YT99_9MICR</name>
<dbReference type="PRINTS" id="PR00662">
    <property type="entry name" value="G6PISOMERASE"/>
</dbReference>
<accession>A0A0F9YT99</accession>
<reference evidence="10 11" key="1">
    <citation type="journal article" date="2015" name="Environ. Microbiol.">
        <title>Genome analyses suggest the presence of polyploidy and recent human-driven expansions in eight global populations of the honeybee pathogen Nosema ceranae.</title>
        <authorList>
            <person name="Pelin A."/>
            <person name="Selman M."/>
            <person name="Aris-Brosou S."/>
            <person name="Farinelli L."/>
            <person name="Corradi N."/>
        </authorList>
    </citation>
    <scope>NUCLEOTIDE SEQUENCE [LARGE SCALE GENOMIC DNA]</scope>
    <source>
        <strain evidence="10 11">PA08 1199</strain>
    </source>
</reference>
<comment type="catalytic activity">
    <reaction evidence="8 9">
        <text>alpha-D-glucose 6-phosphate = beta-D-fructose 6-phosphate</text>
        <dbReference type="Rhea" id="RHEA:11816"/>
        <dbReference type="ChEBI" id="CHEBI:57634"/>
        <dbReference type="ChEBI" id="CHEBI:58225"/>
        <dbReference type="EC" id="5.3.1.9"/>
    </reaction>
</comment>
<dbReference type="UniPathway" id="UPA00109">
    <property type="reaction ID" value="UER00181"/>
</dbReference>
<dbReference type="PROSITE" id="PS51463">
    <property type="entry name" value="P_GLUCOSE_ISOMERASE_3"/>
    <property type="match status" value="1"/>
</dbReference>
<sequence length="507" mass="58443">MSIKKIFDQEKDRIKNFGREIKLKDESIYFDFSKTHVTKEIKEKYFSKFNNLDIYKKINDMFNGEKINYTENREVLHTLLRNKKIISALHNKNSSGLNEKEELVYDELCKMKKFADQIKNKKITGCTGQPIDTIINIGIGGSDLGPKMVCEALEYYAQKNINVHFISNIDATATLKVFNLINPNTSLFIICSKTFTTLETIKNMDLAYKLLERKLNLNKNFTKEEIFNKHFVAVSSNVPEVRKYNIHNIFAMWDFVGGRYSLWSAVGLSIACYIGFDNFLDLLEGASIVDNKFRNNKNCDNVEIFHAIIELFYSENGYNNKCIVSYDQYMEKFYLYLQQAEMESNGKYSEELDTGMIIWGGIGTDTQHSFFQLLHQGTRKILTEFLFPFKPLHRELNHHQMLLSNCFAQSKSLMEGKDGKKGVDFFEGNKPSITIGYSKLCPLVLGGIIAHYEHKIFVQGIFLKINSFDQFGVTLGKSIATELLKTMEGDNNQIYDASTNELIKRCQ</sequence>
<comment type="similarity">
    <text evidence="2 9">Belongs to the GPI family.</text>
</comment>
<dbReference type="EMBL" id="JPQZ01000012">
    <property type="protein sequence ID" value="KKO75777.1"/>
    <property type="molecule type" value="Genomic_DNA"/>
</dbReference>
<proteinExistence type="inferred from homology"/>
<evidence type="ECO:0000313" key="11">
    <source>
        <dbReference type="Proteomes" id="UP000034350"/>
    </source>
</evidence>
<dbReference type="NCBIfam" id="NF001211">
    <property type="entry name" value="PRK00179.1"/>
    <property type="match status" value="1"/>
</dbReference>
<dbReference type="VEuPathDB" id="MicrosporidiaDB:NCER_100921"/>
<dbReference type="Gene3D" id="3.40.50.10490">
    <property type="entry name" value="Glucose-6-phosphate isomerase like protein, domain 1"/>
    <property type="match status" value="2"/>
</dbReference>
<dbReference type="InterPro" id="IPR001672">
    <property type="entry name" value="G6P_Isomerase"/>
</dbReference>
<evidence type="ECO:0000313" key="10">
    <source>
        <dbReference type="EMBL" id="KKO75777.1"/>
    </source>
</evidence>
<evidence type="ECO:0000256" key="7">
    <source>
        <dbReference type="ARBA" id="ARBA00024178"/>
    </source>
</evidence>
<keyword evidence="5 9" id="KW-0324">Glycolysis</keyword>
<dbReference type="InterPro" id="IPR046348">
    <property type="entry name" value="SIS_dom_sf"/>
</dbReference>
<dbReference type="Gene3D" id="1.10.1390.10">
    <property type="match status" value="1"/>
</dbReference>
<dbReference type="GeneID" id="36318751"/>
<evidence type="ECO:0000256" key="8">
    <source>
        <dbReference type="ARBA" id="ARBA00029321"/>
    </source>
</evidence>
<dbReference type="GO" id="GO:0048029">
    <property type="term" value="F:monosaccharide binding"/>
    <property type="evidence" value="ECO:0007669"/>
    <property type="project" value="TreeGrafter"/>
</dbReference>
<dbReference type="InterPro" id="IPR035476">
    <property type="entry name" value="SIS_PGI_1"/>
</dbReference>
<evidence type="ECO:0000256" key="2">
    <source>
        <dbReference type="ARBA" id="ARBA00006604"/>
    </source>
</evidence>
<evidence type="ECO:0000256" key="1">
    <source>
        <dbReference type="ARBA" id="ARBA00004926"/>
    </source>
</evidence>
<dbReference type="GO" id="GO:0004347">
    <property type="term" value="F:glucose-6-phosphate isomerase activity"/>
    <property type="evidence" value="ECO:0007669"/>
    <property type="project" value="UniProtKB-EC"/>
</dbReference>
<dbReference type="GO" id="GO:0051156">
    <property type="term" value="P:glucose 6-phosphate metabolic process"/>
    <property type="evidence" value="ECO:0007669"/>
    <property type="project" value="TreeGrafter"/>
</dbReference>
<dbReference type="Pfam" id="PF00342">
    <property type="entry name" value="PGI"/>
    <property type="match status" value="1"/>
</dbReference>
<dbReference type="SUPFAM" id="SSF53697">
    <property type="entry name" value="SIS domain"/>
    <property type="match status" value="1"/>
</dbReference>
<evidence type="ECO:0000256" key="3">
    <source>
        <dbReference type="ARBA" id="ARBA00011952"/>
    </source>
</evidence>
<dbReference type="AlphaFoldDB" id="A0A0F9YT99"/>
<protein>
    <recommendedName>
        <fullName evidence="3 9">Glucose-6-phosphate isomerase</fullName>
        <ecNumber evidence="3 9">5.3.1.9</ecNumber>
    </recommendedName>
</protein>
<dbReference type="InterPro" id="IPR023096">
    <property type="entry name" value="G6P_Isomerase_C"/>
</dbReference>
<dbReference type="GO" id="GO:0006096">
    <property type="term" value="P:glycolytic process"/>
    <property type="evidence" value="ECO:0007669"/>
    <property type="project" value="UniProtKB-UniPathway"/>
</dbReference>
<comment type="pathway">
    <text evidence="1 9">Carbohydrate degradation; glycolysis; D-glyceraldehyde 3-phosphate and glycerone phosphate from D-glucose: step 2/4.</text>
</comment>
<dbReference type="CDD" id="cd05015">
    <property type="entry name" value="SIS_PGI_1"/>
    <property type="match status" value="1"/>
</dbReference>
<keyword evidence="6 9" id="KW-0413">Isomerase</keyword>
<dbReference type="Proteomes" id="UP000034350">
    <property type="component" value="Unassembled WGS sequence"/>
</dbReference>
<evidence type="ECO:0000256" key="9">
    <source>
        <dbReference type="RuleBase" id="RU000612"/>
    </source>
</evidence>
<dbReference type="GO" id="GO:0097367">
    <property type="term" value="F:carbohydrate derivative binding"/>
    <property type="evidence" value="ECO:0007669"/>
    <property type="project" value="InterPro"/>
</dbReference>
<dbReference type="GO" id="GO:0005829">
    <property type="term" value="C:cytosol"/>
    <property type="evidence" value="ECO:0007669"/>
    <property type="project" value="TreeGrafter"/>
</dbReference>
<dbReference type="VEuPathDB" id="MicrosporidiaDB:AAJ76_1200023091"/>
<organism evidence="10 11">
    <name type="scientific">Vairimorpha ceranae</name>
    <dbReference type="NCBI Taxonomy" id="40302"/>
    <lineage>
        <taxon>Eukaryota</taxon>
        <taxon>Fungi</taxon>
        <taxon>Fungi incertae sedis</taxon>
        <taxon>Microsporidia</taxon>
        <taxon>Nosematidae</taxon>
        <taxon>Vairimorpha</taxon>
    </lineage>
</organism>
<evidence type="ECO:0000256" key="5">
    <source>
        <dbReference type="ARBA" id="ARBA00023152"/>
    </source>
</evidence>
<comment type="function">
    <text evidence="7">In the cytoplasm, catalyzes the conversion of glucose-6-phosphate to fructose-6-phosphate, the second step in glycolysis, and the reverse reaction during gluconeogenesis.</text>
</comment>
<dbReference type="PROSITE" id="PS00765">
    <property type="entry name" value="P_GLUCOSE_ISOMERASE_1"/>
    <property type="match status" value="1"/>
</dbReference>
<dbReference type="CDD" id="cd05016">
    <property type="entry name" value="SIS_PGI_2"/>
    <property type="match status" value="1"/>
</dbReference>